<dbReference type="SUPFAM" id="SSF46894">
    <property type="entry name" value="C-terminal effector domain of the bipartite response regulators"/>
    <property type="match status" value="1"/>
</dbReference>
<name>A0ABW1M886_9ACTN</name>
<evidence type="ECO:0000256" key="1">
    <source>
        <dbReference type="ARBA" id="ARBA00023015"/>
    </source>
</evidence>
<evidence type="ECO:0000313" key="6">
    <source>
        <dbReference type="Proteomes" id="UP001596242"/>
    </source>
</evidence>
<dbReference type="RefSeq" id="WP_386405238.1">
    <property type="nucleotide sequence ID" value="NZ_JBHSPT010000104.1"/>
</dbReference>
<dbReference type="PANTHER" id="PTHR43214">
    <property type="entry name" value="TWO-COMPONENT RESPONSE REGULATOR"/>
    <property type="match status" value="1"/>
</dbReference>
<dbReference type="InterPro" id="IPR039420">
    <property type="entry name" value="WalR-like"/>
</dbReference>
<proteinExistence type="predicted"/>
<dbReference type="EMBL" id="JBHSPT010000104">
    <property type="protein sequence ID" value="MFC6059980.1"/>
    <property type="molecule type" value="Genomic_DNA"/>
</dbReference>
<dbReference type="InterPro" id="IPR000792">
    <property type="entry name" value="Tscrpt_reg_LuxR_C"/>
</dbReference>
<keyword evidence="2" id="KW-0238">DNA-binding</keyword>
<evidence type="ECO:0000256" key="3">
    <source>
        <dbReference type="ARBA" id="ARBA00023163"/>
    </source>
</evidence>
<sequence>MTATGPITPLTPTEQRVAEHLCHGMSIPQIAVDLERSLHTVKSYAGGLRIKLHLPPRCAMPVLVHALITTKQITVSTPERTAPSLDEQQVLLLRSVAANTGIPNIARAAGIAPADVRAHVDALIATTGATDEVHMMVLGHSWDLLGPNSATVSAGGGR</sequence>
<comment type="caution">
    <text evidence="5">The sequence shown here is derived from an EMBL/GenBank/DDBJ whole genome shotgun (WGS) entry which is preliminary data.</text>
</comment>
<accession>A0ABW1M886</accession>
<protein>
    <submittedName>
        <fullName evidence="5">LuxR C-terminal-related transcriptional regulator</fullName>
    </submittedName>
</protein>
<dbReference type="Pfam" id="PF00196">
    <property type="entry name" value="GerE"/>
    <property type="match status" value="1"/>
</dbReference>
<reference evidence="6" key="1">
    <citation type="journal article" date="2019" name="Int. J. Syst. Evol. Microbiol.">
        <title>The Global Catalogue of Microorganisms (GCM) 10K type strain sequencing project: providing services to taxonomists for standard genome sequencing and annotation.</title>
        <authorList>
            <consortium name="The Broad Institute Genomics Platform"/>
            <consortium name="The Broad Institute Genome Sequencing Center for Infectious Disease"/>
            <person name="Wu L."/>
            <person name="Ma J."/>
        </authorList>
    </citation>
    <scope>NUCLEOTIDE SEQUENCE [LARGE SCALE GENOMIC DNA]</scope>
    <source>
        <strain evidence="6">JCM 12763</strain>
    </source>
</reference>
<dbReference type="Gene3D" id="1.10.10.10">
    <property type="entry name" value="Winged helix-like DNA-binding domain superfamily/Winged helix DNA-binding domain"/>
    <property type="match status" value="1"/>
</dbReference>
<dbReference type="Proteomes" id="UP001596242">
    <property type="component" value="Unassembled WGS sequence"/>
</dbReference>
<organism evidence="5 6">
    <name type="scientific">Streptomyces pratens</name>
    <dbReference type="NCBI Taxonomy" id="887456"/>
    <lineage>
        <taxon>Bacteria</taxon>
        <taxon>Bacillati</taxon>
        <taxon>Actinomycetota</taxon>
        <taxon>Actinomycetes</taxon>
        <taxon>Kitasatosporales</taxon>
        <taxon>Streptomycetaceae</taxon>
        <taxon>Streptomyces</taxon>
    </lineage>
</organism>
<keyword evidence="3" id="KW-0804">Transcription</keyword>
<feature type="domain" description="HTH luxR-type" evidence="4">
    <location>
        <begin position="82"/>
        <end position="139"/>
    </location>
</feature>
<evidence type="ECO:0000313" key="5">
    <source>
        <dbReference type="EMBL" id="MFC6059980.1"/>
    </source>
</evidence>
<evidence type="ECO:0000256" key="2">
    <source>
        <dbReference type="ARBA" id="ARBA00023125"/>
    </source>
</evidence>
<keyword evidence="6" id="KW-1185">Reference proteome</keyword>
<dbReference type="PANTHER" id="PTHR43214:SF24">
    <property type="entry name" value="TRANSCRIPTIONAL REGULATORY PROTEIN NARL-RELATED"/>
    <property type="match status" value="1"/>
</dbReference>
<feature type="domain" description="HTH luxR-type" evidence="4">
    <location>
        <begin position="7"/>
        <end position="64"/>
    </location>
</feature>
<dbReference type="InterPro" id="IPR016032">
    <property type="entry name" value="Sig_transdc_resp-reg_C-effctor"/>
</dbReference>
<dbReference type="SMART" id="SM00421">
    <property type="entry name" value="HTH_LUXR"/>
    <property type="match status" value="2"/>
</dbReference>
<keyword evidence="1" id="KW-0805">Transcription regulation</keyword>
<gene>
    <name evidence="5" type="ORF">ACFP50_32670</name>
</gene>
<evidence type="ECO:0000259" key="4">
    <source>
        <dbReference type="SMART" id="SM00421"/>
    </source>
</evidence>
<dbReference type="InterPro" id="IPR036388">
    <property type="entry name" value="WH-like_DNA-bd_sf"/>
</dbReference>